<dbReference type="Proteomes" id="UP000697995">
    <property type="component" value="Unassembled WGS sequence"/>
</dbReference>
<sequence>MHIAGMSDANTSRQGLTVRLAPDLLDRVRRIAEAEHRSASAYLEQLVERDLAARDEAERVVRVFVDPALAGAAEGMVAREADEDAARHASRAATLDRLFGGD</sequence>
<comment type="caution">
    <text evidence="1">The sequence shown here is derived from an EMBL/GenBank/DDBJ whole genome shotgun (WGS) entry which is preliminary data.</text>
</comment>
<evidence type="ECO:0000313" key="2">
    <source>
        <dbReference type="Proteomes" id="UP000697995"/>
    </source>
</evidence>
<organism evidence="1 2">
    <name type="scientific">Paracraurococcus ruber</name>
    <dbReference type="NCBI Taxonomy" id="77675"/>
    <lineage>
        <taxon>Bacteria</taxon>
        <taxon>Pseudomonadati</taxon>
        <taxon>Pseudomonadota</taxon>
        <taxon>Alphaproteobacteria</taxon>
        <taxon>Acetobacterales</taxon>
        <taxon>Roseomonadaceae</taxon>
        <taxon>Paracraurococcus</taxon>
    </lineage>
</organism>
<evidence type="ECO:0008006" key="3">
    <source>
        <dbReference type="Google" id="ProtNLM"/>
    </source>
</evidence>
<proteinExistence type="predicted"/>
<evidence type="ECO:0000313" key="1">
    <source>
        <dbReference type="EMBL" id="MBK1662136.1"/>
    </source>
</evidence>
<accession>A0ABS1D6N2</accession>
<dbReference type="SUPFAM" id="SSF47598">
    <property type="entry name" value="Ribbon-helix-helix"/>
    <property type="match status" value="1"/>
</dbReference>
<dbReference type="InterPro" id="IPR010985">
    <property type="entry name" value="Ribbon_hlx_hlx"/>
</dbReference>
<dbReference type="Gene3D" id="1.10.1220.10">
    <property type="entry name" value="Met repressor-like"/>
    <property type="match status" value="1"/>
</dbReference>
<gene>
    <name evidence="1" type="ORF">CKO45_28525</name>
</gene>
<dbReference type="EMBL" id="NRSG01000460">
    <property type="protein sequence ID" value="MBK1662136.1"/>
    <property type="molecule type" value="Genomic_DNA"/>
</dbReference>
<keyword evidence="2" id="KW-1185">Reference proteome</keyword>
<reference evidence="1 2" key="1">
    <citation type="journal article" date="2020" name="Microorganisms">
        <title>Osmotic Adaptation and Compatible Solute Biosynthesis of Phototrophic Bacteria as Revealed from Genome Analyses.</title>
        <authorList>
            <person name="Imhoff J.F."/>
            <person name="Rahn T."/>
            <person name="Kunzel S."/>
            <person name="Keller A."/>
            <person name="Neulinger S.C."/>
        </authorList>
    </citation>
    <scope>NUCLEOTIDE SEQUENCE [LARGE SCALE GENOMIC DNA]</scope>
    <source>
        <strain evidence="1 2">DSM 15382</strain>
    </source>
</reference>
<protein>
    <recommendedName>
        <fullName evidence="3">Ribbon-helix-helix protein, copG family</fullName>
    </recommendedName>
</protein>
<name>A0ABS1D6N2_9PROT</name>
<dbReference type="InterPro" id="IPR013321">
    <property type="entry name" value="Arc_rbn_hlx_hlx"/>
</dbReference>